<dbReference type="HAMAP" id="MF_01480">
    <property type="entry name" value="Cas9"/>
    <property type="match status" value="1"/>
</dbReference>
<proteinExistence type="inferred from homology"/>
<comment type="subunit">
    <text evidence="11 12">Monomer. Binds crRNA and tracrRNA.</text>
</comment>
<keyword evidence="3" id="KW-0479">Metal-binding</keyword>
<evidence type="ECO:0000256" key="4">
    <source>
        <dbReference type="ARBA" id="ARBA00022759"/>
    </source>
</evidence>
<dbReference type="NCBIfam" id="TIGR01865">
    <property type="entry name" value="cas_Csn1"/>
    <property type="match status" value="1"/>
</dbReference>
<dbReference type="InterPro" id="IPR041383">
    <property type="entry name" value="RuvC_III"/>
</dbReference>
<dbReference type="Pfam" id="PF13395">
    <property type="entry name" value="HNH_4"/>
    <property type="match status" value="1"/>
</dbReference>
<evidence type="ECO:0000256" key="9">
    <source>
        <dbReference type="ARBA" id="ARBA00023125"/>
    </source>
</evidence>
<evidence type="ECO:0000256" key="8">
    <source>
        <dbReference type="ARBA" id="ARBA00023118"/>
    </source>
</evidence>
<evidence type="ECO:0000256" key="2">
    <source>
        <dbReference type="ARBA" id="ARBA00022722"/>
    </source>
</evidence>
<accession>A0ABN5DT52</accession>
<evidence type="ECO:0000259" key="13">
    <source>
        <dbReference type="PROSITE" id="PS51749"/>
    </source>
</evidence>
<evidence type="ECO:0000256" key="11">
    <source>
        <dbReference type="ARBA" id="ARBA00046380"/>
    </source>
</evidence>
<name>A0ABN5DT52_9BACT</name>
<comment type="domain">
    <text evidence="12">Has 2 endonuclease domains. The discontinuous RuvC-like domain cleaves the target DNA noncomplementary to crRNA while the HNH nuclease domain cleaves the target DNA complementary to crRNA.</text>
</comment>
<reference evidence="14" key="1">
    <citation type="submission" date="2017-10" db="EMBL/GenBank/DDBJ databases">
        <title>Genome-wide analysis of the first isolated strain mycoplasma dispar GS01.</title>
        <authorList>
            <person name="Hao H."/>
            <person name="Chen S."/>
            <person name="Zhao P."/>
            <person name="Chu Y."/>
            <person name="Liu Y."/>
        </authorList>
    </citation>
    <scope>NUCLEOTIDE SEQUENCE [LARGE SCALE GENOMIC DNA]</scope>
    <source>
        <strain evidence="14">GS01</strain>
    </source>
</reference>
<dbReference type="Proteomes" id="UP000224629">
    <property type="component" value="Chromosome"/>
</dbReference>
<comment type="function">
    <text evidence="12">CRISPR (clustered regularly interspaced short palindromic repeat) is an adaptive immune system that provides protection against mobile genetic elements (viruses, transposable elements and conjugative plasmids). CRISPR clusters contain spacers, sequences complementary to antecedent mobile elements, and target invading nucleic acids. CRISPR clusters are transcribed and processed into CRISPR RNA (crRNA). In type II CRISPR systems correct processing of pre-crRNA requires a trans-encoded small RNA (tracrRNA), endogenous ribonuclease 3 (rnc) and this protein. The tracrRNA serves as a guide for ribonuclease 3-aided processing of pre-crRNA. Subsequently Cas9/crRNA/tracrRNA endonucleolytically cleaves linear or circular dsDNA target complementary to the spacer; Cas9 is inactive in the absence of the 2 guide RNAs (gRNA). Cas9 recognizes the protospacer adjacent motif (PAM) in the CRISPR repeat sequences to help distinguish self versus nonself, as targets within the bacterial CRISPR locus do not have PAMs. PAM recognition is also required for catalytic activity.</text>
</comment>
<keyword evidence="7 12" id="KW-0694">RNA-binding</keyword>
<dbReference type="Pfam" id="PF18541">
    <property type="entry name" value="RuvC_III"/>
    <property type="match status" value="1"/>
</dbReference>
<comment type="cofactor">
    <cofactor evidence="1">
        <name>Mg(2+)</name>
        <dbReference type="ChEBI" id="CHEBI:18420"/>
    </cofactor>
</comment>
<evidence type="ECO:0000256" key="5">
    <source>
        <dbReference type="ARBA" id="ARBA00022801"/>
    </source>
</evidence>
<protein>
    <recommendedName>
        <fullName evidence="12">CRISPR-associated endonuclease Cas9</fullName>
        <ecNumber evidence="12">3.1.-.-</ecNumber>
    </recommendedName>
</protein>
<keyword evidence="4 12" id="KW-0255">Endonuclease</keyword>
<feature type="active site" description="For RuvC-like nuclease domain" evidence="12">
    <location>
        <position position="11"/>
    </location>
</feature>
<comment type="caution">
    <text evidence="12">Lacks conserved residue(s) required for the propagation of feature annotation.</text>
</comment>
<dbReference type="EMBL" id="CP024161">
    <property type="protein sequence ID" value="ATP59436.1"/>
    <property type="molecule type" value="Genomic_DNA"/>
</dbReference>
<dbReference type="PROSITE" id="PS51749">
    <property type="entry name" value="HNH_CAS9"/>
    <property type="match status" value="1"/>
</dbReference>
<keyword evidence="6" id="KW-0460">Magnesium</keyword>
<feature type="domain" description="HNH Cas9-type" evidence="13">
    <location>
        <begin position="571"/>
        <end position="743"/>
    </location>
</feature>
<keyword evidence="2 12" id="KW-0540">Nuclease</keyword>
<evidence type="ECO:0000313" key="15">
    <source>
        <dbReference type="Proteomes" id="UP000224629"/>
    </source>
</evidence>
<feature type="active site" description="Proton acceptor for HNH nuclease domain" evidence="12">
    <location>
        <position position="660"/>
    </location>
</feature>
<dbReference type="InterPro" id="IPR036397">
    <property type="entry name" value="RNaseH_sf"/>
</dbReference>
<keyword evidence="5 12" id="KW-0378">Hydrolase</keyword>
<evidence type="ECO:0000256" key="10">
    <source>
        <dbReference type="ARBA" id="ARBA00023211"/>
    </source>
</evidence>
<sequence>MGKKHITIGFDLGIASVGWAIIESDTSKILNWGSRLFEERKTAQKRRGHRSTRRNIRRKAYRNQKFMNLILKYKELFGIENTSQISRIDKKDVENYKKIEEKFTEIYRNCANKYPNILDLKIKALNSKIEKLELVWILHDYLENRGFFYDIEQNSEEEKKKNKKFASKYKGSEFPSILLDRFFKKNGFFNSYGLVSEYGYNFSNLHWRNEISKLFEIQEIDYEFGKKFLDIFSSVRDYAKGPGSKNSISKYGVFEIDETGKVVEYENIWDKTIGKCSFFVQESRVSSNYPSYEIFNLLNQLINLSSELKLENGKNWQLKTKDRDFLLDKLLEARKNKKNKDASIEDDIIKIILADFGLEKTDITNDDSIQGRDIIKAKPTTKLETTNKLLKIIYSHSSNAKQVKSNNLVEFLPFLDKICAIVDHDKAREKNEVLKKLEEKGIFSKFQIIPEKQEKFLDSLFKEKLNFKKIGNLSLKAIHFFLPKMISQNKNSEFLKWNDLETRQTWEEEKNKIKKVNKKSKYLNPRIFEDEIISPGTKNTFEQAILVLNQIIKKYSKDYQIDAIIIESPRTKNDKKTTYKINKAIKESKEKDKKLFEALNLKEEGYTFEQLKSKSKSLFDKLRLYYQQEKLDLYDLDSSDEGEIKINDLIEKSQNYEIDHIIPYSMSYDNSQANKILTLRAKNGEKRKEIASKYARKKGEEYFKKYLEKVKKLFIDSIKSKNNTDYVDLDKDSSKKKYRLLTLEDFDQYHAEFIARNLNDTRYSTKLFYHALRDHFQNNEHFEYLDEKSQIHKVKVATIKGHVTRYFRGKTGYSKDEIFENNAKEDESTHKKVIKKRRENNEHHAVDAAIVAIIGNENRQLANLLTISDNSFENYDEDHKLNVRTGEIVRKPKFEIEKFAKIDELKNKILEQCTIAKNEIPIKFSRKLRTILNCQISNENLCGFKFDENQNKYFKIIKINLLNSTNEELEKYFINPFGTEESKYKVLMAESHKVEFERLKEIFFKYKEKGDAFAKYIDDLKKKEPELIDEIDAAKAIGKILYYKLEPLNQQTFYGEPKIVKKYYKNIRIIKYDSIPIQFKMLSKHDGGKSYKDDLRSLYSLVYKVYEKGKETYKSIPVNSALTKFGSNNNDLLDENNYNSQNLLLYKNDFTKPIPTGCKPIIAIKKGVILKKKNYEIQDDFTETEENGRYFFISGISKECGKNIDTRFTLRFIEISKDTVASKRVTDKIFKHYDLIHLDELGNEYPIKIKEHTEEEKKLCTIK</sequence>
<keyword evidence="10" id="KW-0464">Manganese</keyword>
<dbReference type="GO" id="GO:0004519">
    <property type="term" value="F:endonuclease activity"/>
    <property type="evidence" value="ECO:0007669"/>
    <property type="project" value="UniProtKB-KW"/>
</dbReference>
<evidence type="ECO:0000313" key="14">
    <source>
        <dbReference type="EMBL" id="ATP59436.1"/>
    </source>
</evidence>
<organism evidence="14 15">
    <name type="scientific">Mesomycoplasma dispar</name>
    <dbReference type="NCBI Taxonomy" id="86660"/>
    <lineage>
        <taxon>Bacteria</taxon>
        <taxon>Bacillati</taxon>
        <taxon>Mycoplasmatota</taxon>
        <taxon>Mycoplasmoidales</taxon>
        <taxon>Metamycoplasmataceae</taxon>
        <taxon>Mesomycoplasma</taxon>
    </lineage>
</organism>
<dbReference type="Gene3D" id="3.30.420.10">
    <property type="entry name" value="Ribonuclease H-like superfamily/Ribonuclease H"/>
    <property type="match status" value="2"/>
</dbReference>
<keyword evidence="15" id="KW-1185">Reference proteome</keyword>
<dbReference type="InterPro" id="IPR028629">
    <property type="entry name" value="Cas9"/>
</dbReference>
<dbReference type="InterPro" id="IPR003615">
    <property type="entry name" value="HNH_nuc"/>
</dbReference>
<dbReference type="EC" id="3.1.-.-" evidence="12"/>
<evidence type="ECO:0000256" key="12">
    <source>
        <dbReference type="HAMAP-Rule" id="MF_01480"/>
    </source>
</evidence>
<evidence type="ECO:0000256" key="3">
    <source>
        <dbReference type="ARBA" id="ARBA00022723"/>
    </source>
</evidence>
<evidence type="ECO:0000256" key="1">
    <source>
        <dbReference type="ARBA" id="ARBA00001946"/>
    </source>
</evidence>
<dbReference type="RefSeq" id="WP_099451754.1">
    <property type="nucleotide sequence ID" value="NZ_CP024161.1"/>
</dbReference>
<keyword evidence="9 12" id="KW-0238">DNA-binding</keyword>
<keyword evidence="8 12" id="KW-0051">Antiviral defense</keyword>
<comment type="similarity">
    <text evidence="12">Belongs to the CRISPR-associated Cas9 family.</text>
</comment>
<evidence type="ECO:0000256" key="7">
    <source>
        <dbReference type="ARBA" id="ARBA00022884"/>
    </source>
</evidence>
<evidence type="ECO:0000256" key="6">
    <source>
        <dbReference type="ARBA" id="ARBA00022842"/>
    </source>
</evidence>
<gene>
    <name evidence="12 14" type="primary">cas9</name>
    <name evidence="14" type="ORF">CSW10_00425</name>
</gene>
<dbReference type="InterPro" id="IPR033114">
    <property type="entry name" value="HNH_CAS9"/>
</dbReference>